<keyword evidence="1 6" id="KW-0597">Phosphoprotein</keyword>
<dbReference type="InterPro" id="IPR016032">
    <property type="entry name" value="Sig_transdc_resp-reg_C-effctor"/>
</dbReference>
<comment type="caution">
    <text evidence="10">The sequence shown here is derived from an EMBL/GenBank/DDBJ whole genome shotgun (WGS) entry which is preliminary data.</text>
</comment>
<dbReference type="SUPFAM" id="SSF46894">
    <property type="entry name" value="C-terminal effector domain of the bipartite response regulators"/>
    <property type="match status" value="1"/>
</dbReference>
<dbReference type="PANTHER" id="PTHR48111:SF4">
    <property type="entry name" value="DNA-BINDING DUAL TRANSCRIPTIONAL REGULATOR OMPR"/>
    <property type="match status" value="1"/>
</dbReference>
<keyword evidence="2" id="KW-0902">Two-component regulatory system</keyword>
<evidence type="ECO:0000259" key="9">
    <source>
        <dbReference type="PROSITE" id="PS51755"/>
    </source>
</evidence>
<dbReference type="Proteomes" id="UP001219956">
    <property type="component" value="Unassembled WGS sequence"/>
</dbReference>
<feature type="domain" description="Response regulatory" evidence="8">
    <location>
        <begin position="17"/>
        <end position="130"/>
    </location>
</feature>
<dbReference type="Pfam" id="PF00486">
    <property type="entry name" value="Trans_reg_C"/>
    <property type="match status" value="1"/>
</dbReference>
<sequence>MPTASLSPAEPAIGDKLVYLVEDDLSISRLIVTILRDYQFRCESFRTGASLLQRVRQQPPDLVIVDLGLPDMDGMAIVRQVREQQRCGVIILSGRGHVGDRVMGLETGADDYIMKPFEPRELVARVRSILRRCDKPAEGGAANPTRCACFAGWRYEMDSYKLLAADGSERTLSAGEGQMLQRFLERPNRVLPREQLLGQDDISPYDRSIDVRISRLRRKLEDDSYNPRLIKTVYGAGYLFVSKVEWV</sequence>
<keyword evidence="4 7" id="KW-0238">DNA-binding</keyword>
<evidence type="ECO:0000256" key="3">
    <source>
        <dbReference type="ARBA" id="ARBA00023015"/>
    </source>
</evidence>
<dbReference type="PANTHER" id="PTHR48111">
    <property type="entry name" value="REGULATOR OF RPOS"/>
    <property type="match status" value="1"/>
</dbReference>
<dbReference type="InterPro" id="IPR001867">
    <property type="entry name" value="OmpR/PhoB-type_DNA-bd"/>
</dbReference>
<name>A0ABT5IYR9_9NEIS</name>
<dbReference type="RefSeq" id="WP_272752004.1">
    <property type="nucleotide sequence ID" value="NZ_JAQQLF010000012.1"/>
</dbReference>
<dbReference type="Gene3D" id="6.10.250.690">
    <property type="match status" value="1"/>
</dbReference>
<accession>A0ABT5IYR9</accession>
<dbReference type="SUPFAM" id="SSF52172">
    <property type="entry name" value="CheY-like"/>
    <property type="match status" value="1"/>
</dbReference>
<dbReference type="Gene3D" id="3.40.50.2300">
    <property type="match status" value="1"/>
</dbReference>
<reference evidence="10 11" key="1">
    <citation type="submission" date="2023-01" db="EMBL/GenBank/DDBJ databases">
        <title>Novel species of the genus Vogesella isolated from rivers.</title>
        <authorList>
            <person name="Lu H."/>
        </authorList>
    </citation>
    <scope>NUCLEOTIDE SEQUENCE [LARGE SCALE GENOMIC DNA]</scope>
    <source>
        <strain evidence="10 11">DC21W</strain>
    </source>
</reference>
<evidence type="ECO:0000259" key="8">
    <source>
        <dbReference type="PROSITE" id="PS50110"/>
    </source>
</evidence>
<evidence type="ECO:0000256" key="4">
    <source>
        <dbReference type="ARBA" id="ARBA00023125"/>
    </source>
</evidence>
<dbReference type="SMART" id="SM00448">
    <property type="entry name" value="REC"/>
    <property type="match status" value="1"/>
</dbReference>
<dbReference type="Pfam" id="PF00072">
    <property type="entry name" value="Response_reg"/>
    <property type="match status" value="1"/>
</dbReference>
<dbReference type="CDD" id="cd00383">
    <property type="entry name" value="trans_reg_C"/>
    <property type="match status" value="1"/>
</dbReference>
<dbReference type="InterPro" id="IPR036388">
    <property type="entry name" value="WH-like_DNA-bd_sf"/>
</dbReference>
<dbReference type="PROSITE" id="PS51755">
    <property type="entry name" value="OMPR_PHOB"/>
    <property type="match status" value="1"/>
</dbReference>
<dbReference type="InterPro" id="IPR011006">
    <property type="entry name" value="CheY-like_superfamily"/>
</dbReference>
<evidence type="ECO:0000313" key="10">
    <source>
        <dbReference type="EMBL" id="MDC7717697.1"/>
    </source>
</evidence>
<dbReference type="PROSITE" id="PS50110">
    <property type="entry name" value="RESPONSE_REGULATORY"/>
    <property type="match status" value="1"/>
</dbReference>
<keyword evidence="3" id="KW-0805">Transcription regulation</keyword>
<gene>
    <name evidence="10" type="ORF">PQU95_10795</name>
</gene>
<keyword evidence="5" id="KW-0804">Transcription</keyword>
<dbReference type="SMART" id="SM00862">
    <property type="entry name" value="Trans_reg_C"/>
    <property type="match status" value="1"/>
</dbReference>
<proteinExistence type="predicted"/>
<feature type="domain" description="OmpR/PhoB-type" evidence="9">
    <location>
        <begin position="145"/>
        <end position="242"/>
    </location>
</feature>
<evidence type="ECO:0000256" key="2">
    <source>
        <dbReference type="ARBA" id="ARBA00023012"/>
    </source>
</evidence>
<protein>
    <submittedName>
        <fullName evidence="10">Response regulator transcription factor</fullName>
    </submittedName>
</protein>
<dbReference type="InterPro" id="IPR001789">
    <property type="entry name" value="Sig_transdc_resp-reg_receiver"/>
</dbReference>
<evidence type="ECO:0000256" key="1">
    <source>
        <dbReference type="ARBA" id="ARBA00022553"/>
    </source>
</evidence>
<dbReference type="Gene3D" id="1.10.10.10">
    <property type="entry name" value="Winged helix-like DNA-binding domain superfamily/Winged helix DNA-binding domain"/>
    <property type="match status" value="1"/>
</dbReference>
<evidence type="ECO:0000256" key="6">
    <source>
        <dbReference type="PROSITE-ProRule" id="PRU00169"/>
    </source>
</evidence>
<evidence type="ECO:0000256" key="7">
    <source>
        <dbReference type="PROSITE-ProRule" id="PRU01091"/>
    </source>
</evidence>
<feature type="DNA-binding region" description="OmpR/PhoB-type" evidence="7">
    <location>
        <begin position="145"/>
        <end position="242"/>
    </location>
</feature>
<evidence type="ECO:0000313" key="11">
    <source>
        <dbReference type="Proteomes" id="UP001219956"/>
    </source>
</evidence>
<dbReference type="InterPro" id="IPR039420">
    <property type="entry name" value="WalR-like"/>
</dbReference>
<evidence type="ECO:0000256" key="5">
    <source>
        <dbReference type="ARBA" id="ARBA00023163"/>
    </source>
</evidence>
<organism evidence="10 11">
    <name type="scientific">Vogesella aquatica</name>
    <dbReference type="NCBI Taxonomy" id="2984206"/>
    <lineage>
        <taxon>Bacteria</taxon>
        <taxon>Pseudomonadati</taxon>
        <taxon>Pseudomonadota</taxon>
        <taxon>Betaproteobacteria</taxon>
        <taxon>Neisseriales</taxon>
        <taxon>Chromobacteriaceae</taxon>
        <taxon>Vogesella</taxon>
    </lineage>
</organism>
<dbReference type="EMBL" id="JAQQLF010000012">
    <property type="protein sequence ID" value="MDC7717697.1"/>
    <property type="molecule type" value="Genomic_DNA"/>
</dbReference>
<feature type="modified residue" description="4-aspartylphosphate" evidence="6">
    <location>
        <position position="66"/>
    </location>
</feature>
<keyword evidence="11" id="KW-1185">Reference proteome</keyword>